<accession>A0ACC2K1Z9</accession>
<proteinExistence type="predicted"/>
<dbReference type="EMBL" id="JAPUUL010000005">
    <property type="protein sequence ID" value="KAJ8133542.1"/>
    <property type="molecule type" value="Genomic_DNA"/>
</dbReference>
<sequence length="334" mass="36124">MYRLFLAPSFGMETTCGSYALKGLEATEDAAIATSLRDAGYIIIGLSNLSISEWANCRGDNLTAGWSAVGGQTQSPYVRGSSSGSAAGTAAGFSAFGMGSESDGSIVQPAVRAALYSIKGTDGIYIAYLNYKTWQFDDWVYDPLPEFDNEHEPAMISALELIETAGAKLNDLASYELGFCLERVLKSFPISTIHNLEDLIEFNKNNAELELPSGGMTNGKSAGTRLIRATEINLVNFRDAIEKCFNFTGANVIMESGESYLTTIALGSGYPIASVPLGLLSYKGRPHGMEILARNGEEAQVFKVMSAWEATFPDARKPPPKLVEWDRNSELRKA</sequence>
<evidence type="ECO:0000313" key="2">
    <source>
        <dbReference type="Proteomes" id="UP001153332"/>
    </source>
</evidence>
<gene>
    <name evidence="1" type="ORF">O1611_g75</name>
</gene>
<keyword evidence="2" id="KW-1185">Reference proteome</keyword>
<protein>
    <submittedName>
        <fullName evidence="1">Uncharacterized protein</fullName>
    </submittedName>
</protein>
<dbReference type="Proteomes" id="UP001153332">
    <property type="component" value="Unassembled WGS sequence"/>
</dbReference>
<evidence type="ECO:0000313" key="1">
    <source>
        <dbReference type="EMBL" id="KAJ8133542.1"/>
    </source>
</evidence>
<name>A0ACC2K1Z9_9PEZI</name>
<comment type="caution">
    <text evidence="1">The sequence shown here is derived from an EMBL/GenBank/DDBJ whole genome shotgun (WGS) entry which is preliminary data.</text>
</comment>
<organism evidence="1 2">
    <name type="scientific">Lasiodiplodia mahajangana</name>
    <dbReference type="NCBI Taxonomy" id="1108764"/>
    <lineage>
        <taxon>Eukaryota</taxon>
        <taxon>Fungi</taxon>
        <taxon>Dikarya</taxon>
        <taxon>Ascomycota</taxon>
        <taxon>Pezizomycotina</taxon>
        <taxon>Dothideomycetes</taxon>
        <taxon>Dothideomycetes incertae sedis</taxon>
        <taxon>Botryosphaeriales</taxon>
        <taxon>Botryosphaeriaceae</taxon>
        <taxon>Lasiodiplodia</taxon>
    </lineage>
</organism>
<reference evidence="1" key="1">
    <citation type="submission" date="2022-12" db="EMBL/GenBank/DDBJ databases">
        <title>Genome Sequence of Lasiodiplodia mahajangana.</title>
        <authorList>
            <person name="Buettner E."/>
        </authorList>
    </citation>
    <scope>NUCLEOTIDE SEQUENCE</scope>
    <source>
        <strain evidence="1">VT137</strain>
    </source>
</reference>